<reference evidence="4" key="2">
    <citation type="submission" date="2025-08" db="UniProtKB">
        <authorList>
            <consortium name="RefSeq"/>
        </authorList>
    </citation>
    <scope>IDENTIFICATION</scope>
    <source>
        <tissue evidence="4">Whole plant</tissue>
    </source>
</reference>
<dbReference type="AlphaFoldDB" id="A0A6P4CFN8"/>
<evidence type="ECO:0000313" key="3">
    <source>
        <dbReference type="Proteomes" id="UP000515211"/>
    </source>
</evidence>
<name>A0A6P4CFN8_ARADU</name>
<feature type="compositionally biased region" description="Polar residues" evidence="1">
    <location>
        <begin position="217"/>
        <end position="234"/>
    </location>
</feature>
<dbReference type="Proteomes" id="UP000515211">
    <property type="component" value="Chromosome 2"/>
</dbReference>
<dbReference type="Pfam" id="PF08284">
    <property type="entry name" value="RVP_2"/>
    <property type="match status" value="1"/>
</dbReference>
<dbReference type="InterPro" id="IPR005162">
    <property type="entry name" value="Retrotrans_gag_dom"/>
</dbReference>
<dbReference type="PANTHER" id="PTHR15503">
    <property type="entry name" value="LDOC1 RELATED"/>
    <property type="match status" value="1"/>
</dbReference>
<feature type="compositionally biased region" description="Basic residues" evidence="1">
    <location>
        <begin position="1"/>
        <end position="13"/>
    </location>
</feature>
<dbReference type="InterPro" id="IPR021109">
    <property type="entry name" value="Peptidase_aspartic_dom_sf"/>
</dbReference>
<sequence length="438" mass="49233">MSTRGRGRGRGRGRISTVTPAPTGTDPVDFMAALGNMVAAMQVRTDALGNQITRAQQVSEEQWVEFGTYQLQGEAQYWWQGTRRILQPDGASIPWEIFRTEFYKKYFSNSAKNAKELELMQLKQGQMTVAEYTSKFEELCHFSRICQGCLQSDILSFVAPMEIRVFSKLVNKSRIAEDCVRKATTEKGSLRVPFQRPSGRNFAPRGINFKRGGFVPQQTQGQGSYRRPNTNVNQGRRFGKQPQQDLNSTNCSEKKKYETGRVQQPGRVYTTSTVGADGSETLIIGASHSFIAFEKANELGLRMVVLGYDLKVYNATHEAMVTRIGCPQVSFQVQQREFMHDFICLPMTGVDLILGLDWLSKNHVLLDCSEKSVQFMPEGSKVPVVVNSYYLNSMIVNCSRTECQDIMLLTVGVSDLVPEASLNLITPYRMSPLEMAEL</sequence>
<protein>
    <submittedName>
        <fullName evidence="4">Uncharacterized protein LOC107475076</fullName>
    </submittedName>
</protein>
<evidence type="ECO:0000313" key="4">
    <source>
        <dbReference type="RefSeq" id="XP_015950209.2"/>
    </source>
</evidence>
<evidence type="ECO:0000259" key="2">
    <source>
        <dbReference type="Pfam" id="PF03732"/>
    </source>
</evidence>
<feature type="region of interest" description="Disordered" evidence="1">
    <location>
        <begin position="1"/>
        <end position="23"/>
    </location>
</feature>
<dbReference type="KEGG" id="adu:107475076"/>
<dbReference type="Gene3D" id="2.40.70.10">
    <property type="entry name" value="Acid Proteases"/>
    <property type="match status" value="1"/>
</dbReference>
<dbReference type="GeneID" id="107475076"/>
<feature type="domain" description="Retrotransposon gag" evidence="2">
    <location>
        <begin position="68"/>
        <end position="144"/>
    </location>
</feature>
<gene>
    <name evidence="4" type="primary">LOC107475076</name>
</gene>
<dbReference type="InterPro" id="IPR032567">
    <property type="entry name" value="RTL1-rel"/>
</dbReference>
<feature type="region of interest" description="Disordered" evidence="1">
    <location>
        <begin position="217"/>
        <end position="259"/>
    </location>
</feature>
<proteinExistence type="predicted"/>
<organism evidence="3 4">
    <name type="scientific">Arachis duranensis</name>
    <name type="common">Wild peanut</name>
    <dbReference type="NCBI Taxonomy" id="130453"/>
    <lineage>
        <taxon>Eukaryota</taxon>
        <taxon>Viridiplantae</taxon>
        <taxon>Streptophyta</taxon>
        <taxon>Embryophyta</taxon>
        <taxon>Tracheophyta</taxon>
        <taxon>Spermatophyta</taxon>
        <taxon>Magnoliopsida</taxon>
        <taxon>eudicotyledons</taxon>
        <taxon>Gunneridae</taxon>
        <taxon>Pentapetalae</taxon>
        <taxon>rosids</taxon>
        <taxon>fabids</taxon>
        <taxon>Fabales</taxon>
        <taxon>Fabaceae</taxon>
        <taxon>Papilionoideae</taxon>
        <taxon>50 kb inversion clade</taxon>
        <taxon>dalbergioids sensu lato</taxon>
        <taxon>Dalbergieae</taxon>
        <taxon>Pterocarpus clade</taxon>
        <taxon>Arachis</taxon>
    </lineage>
</organism>
<dbReference type="PANTHER" id="PTHR15503:SF45">
    <property type="entry name" value="RNA-DIRECTED DNA POLYMERASE HOMOLOG"/>
    <property type="match status" value="1"/>
</dbReference>
<feature type="compositionally biased region" description="Polar residues" evidence="1">
    <location>
        <begin position="241"/>
        <end position="251"/>
    </location>
</feature>
<accession>A0A6P4CFN8</accession>
<reference evidence="3" key="1">
    <citation type="journal article" date="2016" name="Nat. Genet.">
        <title>The genome sequences of Arachis duranensis and Arachis ipaensis, the diploid ancestors of cultivated peanut.</title>
        <authorList>
            <person name="Bertioli D.J."/>
            <person name="Cannon S.B."/>
            <person name="Froenicke L."/>
            <person name="Huang G."/>
            <person name="Farmer A.D."/>
            <person name="Cannon E.K."/>
            <person name="Liu X."/>
            <person name="Gao D."/>
            <person name="Clevenger J."/>
            <person name="Dash S."/>
            <person name="Ren L."/>
            <person name="Moretzsohn M.C."/>
            <person name="Shirasawa K."/>
            <person name="Huang W."/>
            <person name="Vidigal B."/>
            <person name="Abernathy B."/>
            <person name="Chu Y."/>
            <person name="Niederhuth C.E."/>
            <person name="Umale P."/>
            <person name="Araujo A.C."/>
            <person name="Kozik A."/>
            <person name="Kim K.D."/>
            <person name="Burow M.D."/>
            <person name="Varshney R.K."/>
            <person name="Wang X."/>
            <person name="Zhang X."/>
            <person name="Barkley N."/>
            <person name="Guimaraes P.M."/>
            <person name="Isobe S."/>
            <person name="Guo B."/>
            <person name="Liao B."/>
            <person name="Stalker H.T."/>
            <person name="Schmitz R.J."/>
            <person name="Scheffler B.E."/>
            <person name="Leal-Bertioli S.C."/>
            <person name="Xun X."/>
            <person name="Jackson S.A."/>
            <person name="Michelmore R."/>
            <person name="Ozias-Akins P."/>
        </authorList>
    </citation>
    <scope>NUCLEOTIDE SEQUENCE [LARGE SCALE GENOMIC DNA]</scope>
    <source>
        <strain evidence="3">cv. V14167</strain>
    </source>
</reference>
<dbReference type="CDD" id="cd00303">
    <property type="entry name" value="retropepsin_like"/>
    <property type="match status" value="1"/>
</dbReference>
<dbReference type="Pfam" id="PF03732">
    <property type="entry name" value="Retrotrans_gag"/>
    <property type="match status" value="1"/>
</dbReference>
<dbReference type="SUPFAM" id="SSF50630">
    <property type="entry name" value="Acid proteases"/>
    <property type="match status" value="1"/>
</dbReference>
<dbReference type="RefSeq" id="XP_015950209.2">
    <property type="nucleotide sequence ID" value="XM_016094723.2"/>
</dbReference>
<evidence type="ECO:0000256" key="1">
    <source>
        <dbReference type="SAM" id="MobiDB-lite"/>
    </source>
</evidence>
<keyword evidence="3" id="KW-1185">Reference proteome</keyword>